<dbReference type="AlphaFoldDB" id="A0A6N4VDA7"/>
<gene>
    <name evidence="1" type="ORF">MPOR_36200</name>
</gene>
<dbReference type="RefSeq" id="WP_163676145.1">
    <property type="nucleotide sequence ID" value="NZ_AP022570.1"/>
</dbReference>
<name>A0A6N4VDA7_9MYCO</name>
<reference evidence="1 2" key="1">
    <citation type="journal article" date="2019" name="Emerg. Microbes Infect.">
        <title>Comprehensive subspecies identification of 175 nontuberculous mycobacteria species based on 7547 genomic profiles.</title>
        <authorList>
            <person name="Matsumoto Y."/>
            <person name="Kinjo T."/>
            <person name="Motooka D."/>
            <person name="Nabeya D."/>
            <person name="Jung N."/>
            <person name="Uechi K."/>
            <person name="Horii T."/>
            <person name="Iida T."/>
            <person name="Fujita J."/>
            <person name="Nakamura S."/>
        </authorList>
    </citation>
    <scope>NUCLEOTIDE SEQUENCE [LARGE SCALE GENOMIC DNA]</scope>
    <source>
        <strain evidence="1 2">JCM 12603</strain>
    </source>
</reference>
<keyword evidence="2" id="KW-1185">Reference proteome</keyword>
<proteinExistence type="predicted"/>
<dbReference type="InterPro" id="IPR055586">
    <property type="entry name" value="DUF7162"/>
</dbReference>
<sequence length="91" mass="9294">MGEIARVDLEELRSLADRVTAAAGDVTELRPTALGDGLIGSAAAAAVAGQPLGDRVADVAAGLRGWAQAARQSADALEQADRAHTGRFSLR</sequence>
<accession>A0A6N4VDA7</accession>
<evidence type="ECO:0000313" key="1">
    <source>
        <dbReference type="EMBL" id="BBX52594.1"/>
    </source>
</evidence>
<evidence type="ECO:0000313" key="2">
    <source>
        <dbReference type="Proteomes" id="UP000466785"/>
    </source>
</evidence>
<dbReference type="Pfam" id="PF23721">
    <property type="entry name" value="DUF7162"/>
    <property type="match status" value="1"/>
</dbReference>
<protein>
    <recommendedName>
        <fullName evidence="3">ESX-1 secretion-associated protein</fullName>
    </recommendedName>
</protein>
<dbReference type="EMBL" id="AP022570">
    <property type="protein sequence ID" value="BBX52594.1"/>
    <property type="molecule type" value="Genomic_DNA"/>
</dbReference>
<evidence type="ECO:0008006" key="3">
    <source>
        <dbReference type="Google" id="ProtNLM"/>
    </source>
</evidence>
<organism evidence="1 2">
    <name type="scientific">Mycolicibacterium poriferae</name>
    <dbReference type="NCBI Taxonomy" id="39694"/>
    <lineage>
        <taxon>Bacteria</taxon>
        <taxon>Bacillati</taxon>
        <taxon>Actinomycetota</taxon>
        <taxon>Actinomycetes</taxon>
        <taxon>Mycobacteriales</taxon>
        <taxon>Mycobacteriaceae</taxon>
        <taxon>Mycolicibacterium</taxon>
    </lineage>
</organism>
<dbReference type="Proteomes" id="UP000466785">
    <property type="component" value="Chromosome"/>
</dbReference>
<dbReference type="SUPFAM" id="SSF140453">
    <property type="entry name" value="EsxAB dimer-like"/>
    <property type="match status" value="1"/>
</dbReference>
<dbReference type="KEGG" id="mpof:MPOR_36200"/>
<dbReference type="InterPro" id="IPR036689">
    <property type="entry name" value="ESAT-6-like_sf"/>
</dbReference>